<feature type="region of interest" description="Disordered" evidence="1">
    <location>
        <begin position="178"/>
        <end position="199"/>
    </location>
</feature>
<dbReference type="RefSeq" id="WP_172686246.1">
    <property type="nucleotide sequence ID" value="NZ_JAVRZE010000013.1"/>
</dbReference>
<name>A0A0N9NKX9_STAPS</name>
<feature type="region of interest" description="Disordered" evidence="1">
    <location>
        <begin position="216"/>
        <end position="246"/>
    </location>
</feature>
<evidence type="ECO:0000256" key="1">
    <source>
        <dbReference type="SAM" id="MobiDB-lite"/>
    </source>
</evidence>
<dbReference type="Pfam" id="PF03432">
    <property type="entry name" value="Relaxase"/>
    <property type="match status" value="1"/>
</dbReference>
<feature type="compositionally biased region" description="Basic and acidic residues" evidence="1">
    <location>
        <begin position="178"/>
        <end position="189"/>
    </location>
</feature>
<sequence length="246" mass="28966">MSKNLTFMKVTTTKSLDSVKAHCKYIGFRSRENHQNDRGLFSRDKEIGASYHQFVDELRRKPSLNHSQTNKAFKVVLSWREQDAKELGIHAEEKYKEIARNYVAMIEQDKNMKLNYIGAVHMKDGHPHIHLVISGVGSDKETGNDRRLKVNFKEDVPKYKDSIDKNIGANRLIQERQLDERLRGQDKKQPNQSRYITSKDVTKDVFKQLERLGKEARYKAEQARQQQEKEVTKNHRDEDRGRERER</sequence>
<protein>
    <recommendedName>
        <fullName evidence="2">MobA/VirD2-like nuclease domain-containing protein</fullName>
    </recommendedName>
</protein>
<dbReference type="EMBL" id="KT373969">
    <property type="protein sequence ID" value="ALG87929.1"/>
    <property type="molecule type" value="Genomic_DNA"/>
</dbReference>
<dbReference type="AlphaFoldDB" id="A0A0N9NKX9"/>
<keyword evidence="3" id="KW-0614">Plasmid</keyword>
<evidence type="ECO:0000259" key="2">
    <source>
        <dbReference type="Pfam" id="PF03432"/>
    </source>
</evidence>
<proteinExistence type="predicted"/>
<dbReference type="Gene3D" id="3.30.930.30">
    <property type="match status" value="1"/>
</dbReference>
<dbReference type="InterPro" id="IPR005094">
    <property type="entry name" value="Endonuclease_MobA/VirD2"/>
</dbReference>
<geneLocation type="plasmid" evidence="3">
    <name>pKM01</name>
</geneLocation>
<gene>
    <name evidence="3" type="ORF">SP547_pKM00150</name>
</gene>
<organism evidence="3">
    <name type="scientific">Staphylococcus pseudintermedius</name>
    <dbReference type="NCBI Taxonomy" id="283734"/>
    <lineage>
        <taxon>Bacteria</taxon>
        <taxon>Bacillati</taxon>
        <taxon>Bacillota</taxon>
        <taxon>Bacilli</taxon>
        <taxon>Bacillales</taxon>
        <taxon>Staphylococcaceae</taxon>
        <taxon>Staphylococcus</taxon>
        <taxon>Staphylococcus intermedius group</taxon>
    </lineage>
</organism>
<reference evidence="3" key="1">
    <citation type="submission" date="2015-08" db="EMBL/GenBank/DDBJ databases">
        <title>Complete Plasmid Sequence of Staphylococcus pseudintermedius HK547/11 pKM01.</title>
        <authorList>
            <person name="Calcutt M.J."/>
            <person name="Foecking M.F."/>
            <person name="Hsieh H.-Y."/>
            <person name="Stewart G.C."/>
            <person name="Pintaric S."/>
            <person name="Martinec B.S."/>
            <person name="Matanovic K."/>
        </authorList>
    </citation>
    <scope>NUCLEOTIDE SEQUENCE</scope>
    <source>
        <strain evidence="3">HR547/11</strain>
        <plasmid evidence="3">pKM01</plasmid>
    </source>
</reference>
<accession>A0A0N9NKX9</accession>
<feature type="domain" description="MobA/VirD2-like nuclease" evidence="2">
    <location>
        <begin position="49"/>
        <end position="145"/>
    </location>
</feature>
<evidence type="ECO:0000313" key="3">
    <source>
        <dbReference type="EMBL" id="ALG87929.1"/>
    </source>
</evidence>